<evidence type="ECO:0000256" key="1">
    <source>
        <dbReference type="SAM" id="MobiDB-lite"/>
    </source>
</evidence>
<dbReference type="Proteomes" id="UP000615446">
    <property type="component" value="Unassembled WGS sequence"/>
</dbReference>
<sequence length="151" mass="17547">MIVKRVINNIREYRKKGKEQENKKMNQVFKRSKNKESADHNSHDNSDTNIGQDNGSSNEVNSRAKNSSSNEEDKFIELLKNKSDNTGEESTNPNEIEMEQKTLPITHAKHKQIENEVNEVVNIKKKFKNRIDLKRIVACKVGFVIQQFYNI</sequence>
<reference evidence="2" key="1">
    <citation type="submission" date="2019-10" db="EMBL/GenBank/DDBJ databases">
        <title>Conservation and host-specific expression of non-tandemly repeated heterogenous ribosome RNA gene in arbuscular mycorrhizal fungi.</title>
        <authorList>
            <person name="Maeda T."/>
            <person name="Kobayashi Y."/>
            <person name="Nakagawa T."/>
            <person name="Ezawa T."/>
            <person name="Yamaguchi K."/>
            <person name="Bino T."/>
            <person name="Nishimoto Y."/>
            <person name="Shigenobu S."/>
            <person name="Kawaguchi M."/>
        </authorList>
    </citation>
    <scope>NUCLEOTIDE SEQUENCE</scope>
    <source>
        <strain evidence="2">HR1</strain>
    </source>
</reference>
<evidence type="ECO:0000313" key="3">
    <source>
        <dbReference type="Proteomes" id="UP000615446"/>
    </source>
</evidence>
<comment type="caution">
    <text evidence="2">The sequence shown here is derived from an EMBL/GenBank/DDBJ whole genome shotgun (WGS) entry which is preliminary data.</text>
</comment>
<feature type="compositionally biased region" description="Basic and acidic residues" evidence="1">
    <location>
        <begin position="71"/>
        <end position="85"/>
    </location>
</feature>
<organism evidence="2 3">
    <name type="scientific">Rhizophagus clarus</name>
    <dbReference type="NCBI Taxonomy" id="94130"/>
    <lineage>
        <taxon>Eukaryota</taxon>
        <taxon>Fungi</taxon>
        <taxon>Fungi incertae sedis</taxon>
        <taxon>Mucoromycota</taxon>
        <taxon>Glomeromycotina</taxon>
        <taxon>Glomeromycetes</taxon>
        <taxon>Glomerales</taxon>
        <taxon>Glomeraceae</taxon>
        <taxon>Rhizophagus</taxon>
    </lineage>
</organism>
<gene>
    <name evidence="2" type="ORF">RCL2_000985600</name>
</gene>
<proteinExistence type="predicted"/>
<dbReference type="AlphaFoldDB" id="A0A8H3LBJ2"/>
<feature type="region of interest" description="Disordered" evidence="1">
    <location>
        <begin position="1"/>
        <end position="98"/>
    </location>
</feature>
<protein>
    <submittedName>
        <fullName evidence="2">Uncharacterized protein</fullName>
    </submittedName>
</protein>
<evidence type="ECO:0000313" key="2">
    <source>
        <dbReference type="EMBL" id="GES82666.1"/>
    </source>
</evidence>
<dbReference type="EMBL" id="BLAL01000062">
    <property type="protein sequence ID" value="GES82666.1"/>
    <property type="molecule type" value="Genomic_DNA"/>
</dbReference>
<name>A0A8H3LBJ2_9GLOM</name>
<feature type="compositionally biased region" description="Polar residues" evidence="1">
    <location>
        <begin position="47"/>
        <end position="69"/>
    </location>
</feature>
<accession>A0A8H3LBJ2</accession>
<feature type="compositionally biased region" description="Basic and acidic residues" evidence="1">
    <location>
        <begin position="34"/>
        <end position="46"/>
    </location>
</feature>